<dbReference type="PANTHER" id="PTHR39532:SF3">
    <property type="entry name" value="F-BOX DOMAIN-CONTAINING PROTEIN"/>
    <property type="match status" value="1"/>
</dbReference>
<organism evidence="1 2">
    <name type="scientific">Dictyostelium discoideum</name>
    <name type="common">Social amoeba</name>
    <dbReference type="NCBI Taxonomy" id="44689"/>
    <lineage>
        <taxon>Eukaryota</taxon>
        <taxon>Amoebozoa</taxon>
        <taxon>Evosea</taxon>
        <taxon>Eumycetozoa</taxon>
        <taxon>Dictyostelia</taxon>
        <taxon>Dictyosteliales</taxon>
        <taxon>Dictyosteliaceae</taxon>
        <taxon>Dictyostelium</taxon>
    </lineage>
</organism>
<dbReference type="KEGG" id="ddi:DDB_G0267972"/>
<accession>Q55FS6</accession>
<dbReference type="PANTHER" id="PTHR39532">
    <property type="entry name" value="F-BOX DOMAIN-CONTAINING PROTEIN-RELATED"/>
    <property type="match status" value="1"/>
</dbReference>
<proteinExistence type="predicted"/>
<comment type="caution">
    <text evidence="1">The sequence shown here is derived from an EMBL/GenBank/DDBJ whole genome shotgun (WGS) entry which is preliminary data.</text>
</comment>
<protein>
    <submittedName>
        <fullName evidence="1">Uncharacterized protein</fullName>
    </submittedName>
</protein>
<keyword evidence="2" id="KW-1185">Reference proteome</keyword>
<dbReference type="PaxDb" id="44689-DDB0189686"/>
<gene>
    <name evidence="1" type="ORF">DDB_G0267972</name>
</gene>
<name>Q55FS6_DICDI</name>
<reference evidence="1 2" key="1">
    <citation type="journal article" date="2005" name="Nature">
        <title>The genome of the social amoeba Dictyostelium discoideum.</title>
        <authorList>
            <consortium name="The Dictyostelium discoideum Sequencing Consortium"/>
            <person name="Eichinger L."/>
            <person name="Pachebat J.A."/>
            <person name="Glockner G."/>
            <person name="Rajandream M.A."/>
            <person name="Sucgang R."/>
            <person name="Berriman M."/>
            <person name="Song J."/>
            <person name="Olsen R."/>
            <person name="Szafranski K."/>
            <person name="Xu Q."/>
            <person name="Tunggal B."/>
            <person name="Kummerfeld S."/>
            <person name="Madera M."/>
            <person name="Konfortov B.A."/>
            <person name="Rivero F."/>
            <person name="Bankier A.T."/>
            <person name="Lehmann R."/>
            <person name="Hamlin N."/>
            <person name="Davies R."/>
            <person name="Gaudet P."/>
            <person name="Fey P."/>
            <person name="Pilcher K."/>
            <person name="Chen G."/>
            <person name="Saunders D."/>
            <person name="Sodergren E."/>
            <person name="Davis P."/>
            <person name="Kerhornou A."/>
            <person name="Nie X."/>
            <person name="Hall N."/>
            <person name="Anjard C."/>
            <person name="Hemphill L."/>
            <person name="Bason N."/>
            <person name="Farbrother P."/>
            <person name="Desany B."/>
            <person name="Just E."/>
            <person name="Morio T."/>
            <person name="Rost R."/>
            <person name="Churcher C."/>
            <person name="Cooper J."/>
            <person name="Haydock S."/>
            <person name="van Driessche N."/>
            <person name="Cronin A."/>
            <person name="Goodhead I."/>
            <person name="Muzny D."/>
            <person name="Mourier T."/>
            <person name="Pain A."/>
            <person name="Lu M."/>
            <person name="Harper D."/>
            <person name="Lindsay R."/>
            <person name="Hauser H."/>
            <person name="James K."/>
            <person name="Quiles M."/>
            <person name="Madan Babu M."/>
            <person name="Saito T."/>
            <person name="Buchrieser C."/>
            <person name="Wardroper A."/>
            <person name="Felder M."/>
            <person name="Thangavelu M."/>
            <person name="Johnson D."/>
            <person name="Knights A."/>
            <person name="Loulseged H."/>
            <person name="Mungall K."/>
            <person name="Oliver K."/>
            <person name="Price C."/>
            <person name="Quail M.A."/>
            <person name="Urushihara H."/>
            <person name="Hernandez J."/>
            <person name="Rabbinowitsch E."/>
            <person name="Steffen D."/>
            <person name="Sanders M."/>
            <person name="Ma J."/>
            <person name="Kohara Y."/>
            <person name="Sharp S."/>
            <person name="Simmonds M."/>
            <person name="Spiegler S."/>
            <person name="Tivey A."/>
            <person name="Sugano S."/>
            <person name="White B."/>
            <person name="Walker D."/>
            <person name="Woodward J."/>
            <person name="Winckler T."/>
            <person name="Tanaka Y."/>
            <person name="Shaulsky G."/>
            <person name="Schleicher M."/>
            <person name="Weinstock G."/>
            <person name="Rosenthal A."/>
            <person name="Cox E.C."/>
            <person name="Chisholm R.L."/>
            <person name="Gibbs R."/>
            <person name="Loomis W.F."/>
            <person name="Platzer M."/>
            <person name="Kay R.R."/>
            <person name="Williams J."/>
            <person name="Dear P.H."/>
            <person name="Noegel A.A."/>
            <person name="Barrell B."/>
            <person name="Kuspa A."/>
        </authorList>
    </citation>
    <scope>NUCLEOTIDE SEQUENCE [LARGE SCALE GENOMIC DNA]</scope>
    <source>
        <strain evidence="1 2">AX4</strain>
    </source>
</reference>
<dbReference type="EMBL" id="AAFI02000003">
    <property type="protein sequence ID" value="EAL73439.1"/>
    <property type="molecule type" value="Genomic_DNA"/>
</dbReference>
<dbReference type="RefSeq" id="XP_647457.1">
    <property type="nucleotide sequence ID" value="XM_642365.1"/>
</dbReference>
<dbReference type="VEuPathDB" id="AmoebaDB:DDB_G0267972"/>
<sequence length="90" mass="10955">MFENKYIDKINTLAFKESPKTLLELITILRIYDKYRDDESIRIFTAEYFTRYHSDKYLHYVDKKGHTDFILNCFFDDSKEVFTEMSGYKP</sequence>
<dbReference type="HOGENOM" id="CLU_2445396_0_0_1"/>
<evidence type="ECO:0000313" key="1">
    <source>
        <dbReference type="EMBL" id="EAL73439.1"/>
    </source>
</evidence>
<dbReference type="GeneID" id="8616264"/>
<dbReference type="SMR" id="Q55FS6"/>
<dbReference type="Proteomes" id="UP000002195">
    <property type="component" value="Unassembled WGS sequence"/>
</dbReference>
<dbReference type="InParanoid" id="Q55FS6"/>
<dbReference type="AlphaFoldDB" id="Q55FS6"/>
<evidence type="ECO:0000313" key="2">
    <source>
        <dbReference type="Proteomes" id="UP000002195"/>
    </source>
</evidence>